<dbReference type="InterPro" id="IPR006091">
    <property type="entry name" value="Acyl-CoA_Oxase/DH_mid-dom"/>
</dbReference>
<dbReference type="PANTHER" id="PTHR43884:SF25">
    <property type="entry name" value="ACYL-COA DEHYDROGENASE YDBM-RELATED"/>
    <property type="match status" value="1"/>
</dbReference>
<keyword evidence="8" id="KW-1185">Reference proteome</keyword>
<dbReference type="InterPro" id="IPR013107">
    <property type="entry name" value="Acyl-CoA_DH_C"/>
</dbReference>
<dbReference type="InterPro" id="IPR046373">
    <property type="entry name" value="Acyl-CoA_Oxase/DH_mid-dom_sf"/>
</dbReference>
<feature type="region of interest" description="Disordered" evidence="3">
    <location>
        <begin position="158"/>
        <end position="177"/>
    </location>
</feature>
<dbReference type="SUPFAM" id="SSF56645">
    <property type="entry name" value="Acyl-CoA dehydrogenase NM domain-like"/>
    <property type="match status" value="1"/>
</dbReference>
<dbReference type="EMBL" id="CP038015">
    <property type="protein sequence ID" value="QBP39694.1"/>
    <property type="molecule type" value="Genomic_DNA"/>
</dbReference>
<dbReference type="Gene3D" id="1.20.140.10">
    <property type="entry name" value="Butyryl-CoA Dehydrogenase, subunit A, domain 3"/>
    <property type="match status" value="1"/>
</dbReference>
<dbReference type="InterPro" id="IPR036250">
    <property type="entry name" value="AcylCo_DH-like_C"/>
</dbReference>
<reference evidence="7 8" key="1">
    <citation type="submission" date="2019-03" db="EMBL/GenBank/DDBJ databases">
        <title>Complete genome sequence of Paenisporosarcina antarctica CGMCC 1.6503T.</title>
        <authorList>
            <person name="Rong J.-C."/>
            <person name="Chi N.-Y."/>
            <person name="Zhang Q.-F."/>
        </authorList>
    </citation>
    <scope>NUCLEOTIDE SEQUENCE [LARGE SCALE GENOMIC DNA]</scope>
    <source>
        <strain evidence="7 8">CGMCC 1.6503</strain>
    </source>
</reference>
<feature type="compositionally biased region" description="Polar residues" evidence="3">
    <location>
        <begin position="160"/>
        <end position="177"/>
    </location>
</feature>
<dbReference type="Pfam" id="PF08028">
    <property type="entry name" value="Acyl-CoA_dh_2"/>
    <property type="match status" value="1"/>
</dbReference>
<dbReference type="OrthoDB" id="9785203at2"/>
<keyword evidence="2" id="KW-0560">Oxidoreductase</keyword>
<evidence type="ECO:0000256" key="2">
    <source>
        <dbReference type="ARBA" id="ARBA00023002"/>
    </source>
</evidence>
<dbReference type="AlphaFoldDB" id="A0A4P6ZUD3"/>
<proteinExistence type="predicted"/>
<dbReference type="Pfam" id="PF02771">
    <property type="entry name" value="Acyl-CoA_dh_N"/>
    <property type="match status" value="1"/>
</dbReference>
<dbReference type="Proteomes" id="UP000294292">
    <property type="component" value="Chromosome"/>
</dbReference>
<name>A0A4P6ZUD3_9BACL</name>
<keyword evidence="1" id="KW-0285">Flavoprotein</keyword>
<dbReference type="InterPro" id="IPR013786">
    <property type="entry name" value="AcylCoA_DH/ox_N"/>
</dbReference>
<dbReference type="PIRSF" id="PIRSF016578">
    <property type="entry name" value="HsaA"/>
    <property type="match status" value="1"/>
</dbReference>
<feature type="domain" description="Acyl-CoA oxidase/dehydrogenase middle" evidence="4">
    <location>
        <begin position="155"/>
        <end position="247"/>
    </location>
</feature>
<evidence type="ECO:0000256" key="3">
    <source>
        <dbReference type="SAM" id="MobiDB-lite"/>
    </source>
</evidence>
<evidence type="ECO:0000259" key="6">
    <source>
        <dbReference type="Pfam" id="PF08028"/>
    </source>
</evidence>
<feature type="domain" description="Acyl-CoA dehydrogenase/oxidase N-terminal" evidence="5">
    <location>
        <begin position="38"/>
        <end position="124"/>
    </location>
</feature>
<dbReference type="Gene3D" id="2.40.110.10">
    <property type="entry name" value="Butyryl-CoA Dehydrogenase, subunit A, domain 2"/>
    <property type="match status" value="1"/>
</dbReference>
<dbReference type="PANTHER" id="PTHR43884">
    <property type="entry name" value="ACYL-COA DEHYDROGENASE"/>
    <property type="match status" value="1"/>
</dbReference>
<evidence type="ECO:0000259" key="5">
    <source>
        <dbReference type="Pfam" id="PF02771"/>
    </source>
</evidence>
<sequence length="415" mass="46773">MKLLLEKKVNPQEAEFMEYETKHAKLSEDLSRPFFKTEQHKTLFQQTALLADRFSTRAADIDETGRFAFENFQELKDSQYISLTVPKEYGGKEISLYEFLLLQERLSQGDPSTALCIGWHVGVIFDLREKRKWKEKQFEQLCNEVVQNQVLINRAATEPATGSPTRGGKPQTTAVNTNGKWSITGRKSFTSMAPALDYSLVTATIEETGEIGVFLVDHKLQGVSVEENWDMVGMRGTRSDDLVLSQVELPLDTLVETETGNLNNLPRAWLLHVPACYLGVAIAARNYAVSFASEYKPNSLPGPIKDVPEVQRKIGEMELELLKARHVLYSIAQRWDEEPDKRPDMSAELAAAKHVAVNSANVVVDLAMRIVGAKSLQRSNPLQRYYRDVRAGLHNPPMDDVVISLLARQAFESYK</sequence>
<dbReference type="InterPro" id="IPR009100">
    <property type="entry name" value="AcylCoA_DH/oxidase_NM_dom_sf"/>
</dbReference>
<gene>
    <name evidence="7" type="ORF">E2636_00315</name>
</gene>
<dbReference type="GO" id="GO:0003995">
    <property type="term" value="F:acyl-CoA dehydrogenase activity"/>
    <property type="evidence" value="ECO:0007669"/>
    <property type="project" value="TreeGrafter"/>
</dbReference>
<dbReference type="InterPro" id="IPR037069">
    <property type="entry name" value="AcylCoA_DH/ox_N_sf"/>
</dbReference>
<feature type="domain" description="Acyl-CoA dehydrogenase C-terminal" evidence="6">
    <location>
        <begin position="275"/>
        <end position="392"/>
    </location>
</feature>
<dbReference type="KEGG" id="panc:E2636_00315"/>
<evidence type="ECO:0000256" key="1">
    <source>
        <dbReference type="ARBA" id="ARBA00022630"/>
    </source>
</evidence>
<evidence type="ECO:0000313" key="8">
    <source>
        <dbReference type="Proteomes" id="UP000294292"/>
    </source>
</evidence>
<protein>
    <submittedName>
        <fullName evidence="7">Acyl-CoA dehydrogenase</fullName>
    </submittedName>
</protein>
<dbReference type="SUPFAM" id="SSF47203">
    <property type="entry name" value="Acyl-CoA dehydrogenase C-terminal domain-like"/>
    <property type="match status" value="1"/>
</dbReference>
<evidence type="ECO:0000313" key="7">
    <source>
        <dbReference type="EMBL" id="QBP39694.1"/>
    </source>
</evidence>
<dbReference type="Gene3D" id="1.10.540.10">
    <property type="entry name" value="Acyl-CoA dehydrogenase/oxidase, N-terminal domain"/>
    <property type="match status" value="1"/>
</dbReference>
<evidence type="ECO:0000259" key="4">
    <source>
        <dbReference type="Pfam" id="PF02770"/>
    </source>
</evidence>
<accession>A0A4P6ZUD3</accession>
<dbReference type="Pfam" id="PF02770">
    <property type="entry name" value="Acyl-CoA_dh_M"/>
    <property type="match status" value="1"/>
</dbReference>
<organism evidence="7 8">
    <name type="scientific">Paenisporosarcina antarctica</name>
    <dbReference type="NCBI Taxonomy" id="417367"/>
    <lineage>
        <taxon>Bacteria</taxon>
        <taxon>Bacillati</taxon>
        <taxon>Bacillota</taxon>
        <taxon>Bacilli</taxon>
        <taxon>Bacillales</taxon>
        <taxon>Caryophanaceae</taxon>
        <taxon>Paenisporosarcina</taxon>
    </lineage>
</organism>
<dbReference type="CDD" id="cd00567">
    <property type="entry name" value="ACAD"/>
    <property type="match status" value="1"/>
</dbReference>
<dbReference type="GO" id="GO:0050660">
    <property type="term" value="F:flavin adenine dinucleotide binding"/>
    <property type="evidence" value="ECO:0007669"/>
    <property type="project" value="InterPro"/>
</dbReference>